<feature type="compositionally biased region" description="Basic and acidic residues" evidence="1">
    <location>
        <begin position="175"/>
        <end position="197"/>
    </location>
</feature>
<feature type="compositionally biased region" description="Acidic residues" evidence="1">
    <location>
        <begin position="22"/>
        <end position="37"/>
    </location>
</feature>
<feature type="compositionally biased region" description="Acidic residues" evidence="1">
    <location>
        <begin position="157"/>
        <end position="174"/>
    </location>
</feature>
<feature type="compositionally biased region" description="Basic and acidic residues" evidence="1">
    <location>
        <begin position="75"/>
        <end position="88"/>
    </location>
</feature>
<feature type="compositionally biased region" description="Basic and acidic residues" evidence="1">
    <location>
        <begin position="102"/>
        <end position="124"/>
    </location>
</feature>
<accession>A0A1E7F300</accession>
<dbReference type="EMBL" id="KV784364">
    <property type="protein sequence ID" value="OEU12550.1"/>
    <property type="molecule type" value="Genomic_DNA"/>
</dbReference>
<protein>
    <submittedName>
        <fullName evidence="2">Uncharacterized protein</fullName>
    </submittedName>
</protein>
<dbReference type="AlphaFoldDB" id="A0A1E7F300"/>
<proteinExistence type="predicted"/>
<sequence length="362" mass="40583">MMNSSPQDSMPPLHPKSKQDNNEEEIDEVLDGVEVEEGQIMLRDPKTGGEVEDGQIVLRHPRTGELVPEEEPTTLEEKDGSDIEKEDIINDDDANDDEEDTTNDKKKDTIDEKDGSDIEMKDIVELVGACASGRPSRRSKINAEHKMAAAAVKKEESDDEDVDEDDDEDDDDDKDISGKDKDKEEEKDDTVVKKESEGINGDDDMVEDDDKSTSRKSRNKKRKQTKVKDSVKTEKDEDWEAVEEKPKKRARVSESVVKDSAEKMFAKLVKNYKDGITETPMDILASSITTKAGKPYKNHRSDAIQEGMKLLKAQGRAEKTKGNLGIMKVLTQLKFVEGKGKCSFTDKIFPHGRPNKGHKISM</sequence>
<feature type="compositionally biased region" description="Acidic residues" evidence="1">
    <location>
        <begin position="89"/>
        <end position="101"/>
    </location>
</feature>
<dbReference type="InParanoid" id="A0A1E7F300"/>
<evidence type="ECO:0000313" key="3">
    <source>
        <dbReference type="Proteomes" id="UP000095751"/>
    </source>
</evidence>
<dbReference type="OrthoDB" id="56035at2759"/>
<feature type="compositionally biased region" description="Basic and acidic residues" evidence="1">
    <location>
        <begin position="141"/>
        <end position="156"/>
    </location>
</feature>
<reference evidence="2 3" key="1">
    <citation type="submission" date="2016-09" db="EMBL/GenBank/DDBJ databases">
        <title>Extensive genetic diversity and differential bi-allelic expression allows diatom success in the polar Southern Ocean.</title>
        <authorList>
            <consortium name="DOE Joint Genome Institute"/>
            <person name="Mock T."/>
            <person name="Otillar R.P."/>
            <person name="Strauss J."/>
            <person name="Dupont C."/>
            <person name="Frickenhaus S."/>
            <person name="Maumus F."/>
            <person name="Mcmullan M."/>
            <person name="Sanges R."/>
            <person name="Schmutz J."/>
            <person name="Toseland A."/>
            <person name="Valas R."/>
            <person name="Veluchamy A."/>
            <person name="Ward B.J."/>
            <person name="Allen A."/>
            <person name="Barry K."/>
            <person name="Falciatore A."/>
            <person name="Ferrante M."/>
            <person name="Fortunato A.E."/>
            <person name="Gloeckner G."/>
            <person name="Gruber A."/>
            <person name="Hipkin R."/>
            <person name="Janech M."/>
            <person name="Kroth P."/>
            <person name="Leese F."/>
            <person name="Lindquist E."/>
            <person name="Lyon B.R."/>
            <person name="Martin J."/>
            <person name="Mayer C."/>
            <person name="Parker M."/>
            <person name="Quesneville H."/>
            <person name="Raymond J."/>
            <person name="Uhlig C."/>
            <person name="Valentin K.U."/>
            <person name="Worden A.Z."/>
            <person name="Armbrust E.V."/>
            <person name="Bowler C."/>
            <person name="Green B."/>
            <person name="Moulton V."/>
            <person name="Van Oosterhout C."/>
            <person name="Grigoriev I."/>
        </authorList>
    </citation>
    <scope>NUCLEOTIDE SEQUENCE [LARGE SCALE GENOMIC DNA]</scope>
    <source>
        <strain evidence="2 3">CCMP1102</strain>
    </source>
</reference>
<feature type="compositionally biased region" description="Basic and acidic residues" evidence="1">
    <location>
        <begin position="226"/>
        <end position="235"/>
    </location>
</feature>
<dbReference type="Proteomes" id="UP000095751">
    <property type="component" value="Unassembled WGS sequence"/>
</dbReference>
<gene>
    <name evidence="2" type="ORF">FRACYDRAFT_243802</name>
</gene>
<feature type="compositionally biased region" description="Acidic residues" evidence="1">
    <location>
        <begin position="200"/>
        <end position="210"/>
    </location>
</feature>
<dbReference type="KEGG" id="fcy:FRACYDRAFT_243802"/>
<name>A0A1E7F300_9STRA</name>
<evidence type="ECO:0000313" key="2">
    <source>
        <dbReference type="EMBL" id="OEU12550.1"/>
    </source>
</evidence>
<organism evidence="2 3">
    <name type="scientific">Fragilariopsis cylindrus CCMP1102</name>
    <dbReference type="NCBI Taxonomy" id="635003"/>
    <lineage>
        <taxon>Eukaryota</taxon>
        <taxon>Sar</taxon>
        <taxon>Stramenopiles</taxon>
        <taxon>Ochrophyta</taxon>
        <taxon>Bacillariophyta</taxon>
        <taxon>Bacillariophyceae</taxon>
        <taxon>Bacillariophycidae</taxon>
        <taxon>Bacillariales</taxon>
        <taxon>Bacillariaceae</taxon>
        <taxon>Fragilariopsis</taxon>
    </lineage>
</organism>
<feature type="region of interest" description="Disordered" evidence="1">
    <location>
        <begin position="1"/>
        <end position="252"/>
    </location>
</feature>
<evidence type="ECO:0000256" key="1">
    <source>
        <dbReference type="SAM" id="MobiDB-lite"/>
    </source>
</evidence>
<keyword evidence="3" id="KW-1185">Reference proteome</keyword>
<feature type="compositionally biased region" description="Basic residues" evidence="1">
    <location>
        <begin position="214"/>
        <end position="225"/>
    </location>
</feature>